<protein>
    <submittedName>
        <fullName evidence="1">Uncharacterized protein</fullName>
    </submittedName>
</protein>
<organism evidence="1">
    <name type="scientific">Eutreptiella gymnastica</name>
    <dbReference type="NCBI Taxonomy" id="73025"/>
    <lineage>
        <taxon>Eukaryota</taxon>
        <taxon>Discoba</taxon>
        <taxon>Euglenozoa</taxon>
        <taxon>Euglenida</taxon>
        <taxon>Spirocuta</taxon>
        <taxon>Euglenophyceae</taxon>
        <taxon>Eutreptiales</taxon>
        <taxon>Eutreptiaceae</taxon>
        <taxon>Eutreptiella</taxon>
    </lineage>
</organism>
<proteinExistence type="predicted"/>
<accession>A0A7S4G4L3</accession>
<dbReference type="AlphaFoldDB" id="A0A7S4G4L3"/>
<dbReference type="EMBL" id="HBJA01105165">
    <property type="protein sequence ID" value="CAE0825054.1"/>
    <property type="molecule type" value="Transcribed_RNA"/>
</dbReference>
<name>A0A7S4G4L3_9EUGL</name>
<evidence type="ECO:0000313" key="1">
    <source>
        <dbReference type="EMBL" id="CAE0825054.1"/>
    </source>
</evidence>
<reference evidence="1" key="1">
    <citation type="submission" date="2021-01" db="EMBL/GenBank/DDBJ databases">
        <authorList>
            <person name="Corre E."/>
            <person name="Pelletier E."/>
            <person name="Niang G."/>
            <person name="Scheremetjew M."/>
            <person name="Finn R."/>
            <person name="Kale V."/>
            <person name="Holt S."/>
            <person name="Cochrane G."/>
            <person name="Meng A."/>
            <person name="Brown T."/>
            <person name="Cohen L."/>
        </authorList>
    </citation>
    <scope>NUCLEOTIDE SEQUENCE</scope>
    <source>
        <strain evidence="1">CCMP1594</strain>
    </source>
</reference>
<gene>
    <name evidence="1" type="ORF">EGYM00163_LOCUS36297</name>
</gene>
<sequence>MRFPAHPSERGNSMAYPAVPWCKPHLICPQMYIQFSWANIRQLLHPFEIAIRPTGGNKIFVNNTEGVPAKRWVCEAHSQFAGSKLVALGGHFSIQQKCPVHYEHHDGTWTIQHNESVSPVSQLSNA</sequence>